<evidence type="ECO:0000256" key="2">
    <source>
        <dbReference type="SAM" id="Phobius"/>
    </source>
</evidence>
<proteinExistence type="predicted"/>
<feature type="region of interest" description="Disordered" evidence="1">
    <location>
        <begin position="1"/>
        <end position="44"/>
    </location>
</feature>
<evidence type="ECO:0000256" key="1">
    <source>
        <dbReference type="SAM" id="MobiDB-lite"/>
    </source>
</evidence>
<comment type="caution">
    <text evidence="3">The sequence shown here is derived from an EMBL/GenBank/DDBJ whole genome shotgun (WGS) entry which is preliminary data.</text>
</comment>
<dbReference type="RefSeq" id="WP_377009395.1">
    <property type="nucleotide sequence ID" value="NZ_JBHSLV010000028.1"/>
</dbReference>
<protein>
    <submittedName>
        <fullName evidence="3">Uncharacterized protein</fullName>
    </submittedName>
</protein>
<keyword evidence="4" id="KW-1185">Reference proteome</keyword>
<evidence type="ECO:0000313" key="3">
    <source>
        <dbReference type="EMBL" id="MFC5394215.1"/>
    </source>
</evidence>
<gene>
    <name evidence="3" type="ORF">ACFPPC_16365</name>
</gene>
<dbReference type="EMBL" id="JBHSLV010000028">
    <property type="protein sequence ID" value="MFC5394215.1"/>
    <property type="molecule type" value="Genomic_DNA"/>
</dbReference>
<sequence>MTNPSDPDIRAANARAEHQNEAPGGDAVTPMHPDPHSSAEPAVETPVEARQGFLGVPVLAVLIVGLLLTGIAGFAVHFAMR</sequence>
<feature type="transmembrane region" description="Helical" evidence="2">
    <location>
        <begin position="58"/>
        <end position="80"/>
    </location>
</feature>
<keyword evidence="2" id="KW-0812">Transmembrane</keyword>
<evidence type="ECO:0000313" key="4">
    <source>
        <dbReference type="Proteomes" id="UP001596104"/>
    </source>
</evidence>
<keyword evidence="2" id="KW-1133">Transmembrane helix</keyword>
<organism evidence="3 4">
    <name type="scientific">Bosea vestrisii</name>
    <dbReference type="NCBI Taxonomy" id="151416"/>
    <lineage>
        <taxon>Bacteria</taxon>
        <taxon>Pseudomonadati</taxon>
        <taxon>Pseudomonadota</taxon>
        <taxon>Alphaproteobacteria</taxon>
        <taxon>Hyphomicrobiales</taxon>
        <taxon>Boseaceae</taxon>
        <taxon>Bosea</taxon>
    </lineage>
</organism>
<dbReference type="Proteomes" id="UP001596104">
    <property type="component" value="Unassembled WGS sequence"/>
</dbReference>
<accession>A0ABW0HC07</accession>
<reference evidence="4" key="1">
    <citation type="journal article" date="2019" name="Int. J. Syst. Evol. Microbiol.">
        <title>The Global Catalogue of Microorganisms (GCM) 10K type strain sequencing project: providing services to taxonomists for standard genome sequencing and annotation.</title>
        <authorList>
            <consortium name="The Broad Institute Genomics Platform"/>
            <consortium name="The Broad Institute Genome Sequencing Center for Infectious Disease"/>
            <person name="Wu L."/>
            <person name="Ma J."/>
        </authorList>
    </citation>
    <scope>NUCLEOTIDE SEQUENCE [LARGE SCALE GENOMIC DNA]</scope>
    <source>
        <strain evidence="4">CGMCC 1.16326</strain>
    </source>
</reference>
<name>A0ABW0HC07_9HYPH</name>
<keyword evidence="2" id="KW-0472">Membrane</keyword>